<keyword evidence="7" id="KW-0408">Iron</keyword>
<evidence type="ECO:0000259" key="9">
    <source>
        <dbReference type="PROSITE" id="PS51379"/>
    </source>
</evidence>
<keyword evidence="6" id="KW-0560">Oxidoreductase</keyword>
<dbReference type="InterPro" id="IPR017900">
    <property type="entry name" value="4Fe4S_Fe_S_CS"/>
</dbReference>
<keyword evidence="4" id="KW-0479">Metal-binding</keyword>
<reference evidence="10 11" key="1">
    <citation type="submission" date="2018-10" db="EMBL/GenBank/DDBJ databases">
        <title>Anaerotruncus faecis sp. nov., isolated from human feces.</title>
        <authorList>
            <person name="Wang Y.-J."/>
        </authorList>
    </citation>
    <scope>NUCLEOTIDE SEQUENCE [LARGE SCALE GENOMIC DNA]</scope>
    <source>
        <strain evidence="10 11">22A2-44</strain>
    </source>
</reference>
<dbReference type="EMBL" id="RCHT01000018">
    <property type="protein sequence ID" value="RLL09725.1"/>
    <property type="molecule type" value="Genomic_DNA"/>
</dbReference>
<evidence type="ECO:0000256" key="1">
    <source>
        <dbReference type="ARBA" id="ARBA00022485"/>
    </source>
</evidence>
<dbReference type="InterPro" id="IPR013542">
    <property type="entry name" value="QueG_DUF1730"/>
</dbReference>
<dbReference type="GO" id="GO:0051539">
    <property type="term" value="F:4 iron, 4 sulfur cluster binding"/>
    <property type="evidence" value="ECO:0007669"/>
    <property type="project" value="UniProtKB-KW"/>
</dbReference>
<accession>A0A498CLM6</accession>
<dbReference type="RefSeq" id="WP_121587133.1">
    <property type="nucleotide sequence ID" value="NZ_RCHT01000018.1"/>
</dbReference>
<keyword evidence="3" id="KW-0819">tRNA processing</keyword>
<dbReference type="PROSITE" id="PS00198">
    <property type="entry name" value="4FE4S_FER_1"/>
    <property type="match status" value="1"/>
</dbReference>
<dbReference type="GO" id="GO:0046872">
    <property type="term" value="F:metal ion binding"/>
    <property type="evidence" value="ECO:0007669"/>
    <property type="project" value="UniProtKB-KW"/>
</dbReference>
<dbReference type="InterPro" id="IPR017896">
    <property type="entry name" value="4Fe4S_Fe-S-bd"/>
</dbReference>
<name>A0A498CLM6_9FIRM</name>
<dbReference type="PROSITE" id="PS51379">
    <property type="entry name" value="4FE4S_FER_2"/>
    <property type="match status" value="1"/>
</dbReference>
<dbReference type="AlphaFoldDB" id="A0A498CLM6"/>
<keyword evidence="11" id="KW-1185">Reference proteome</keyword>
<gene>
    <name evidence="10" type="ORF">D4A47_09765</name>
</gene>
<keyword evidence="8" id="KW-0411">Iron-sulfur</keyword>
<dbReference type="PANTHER" id="PTHR30002">
    <property type="entry name" value="EPOXYQUEUOSINE REDUCTASE"/>
    <property type="match status" value="1"/>
</dbReference>
<dbReference type="Pfam" id="PF13484">
    <property type="entry name" value="Fer4_16"/>
    <property type="match status" value="1"/>
</dbReference>
<sequence length="268" mass="30005">MDQLITCMESHGMDQWGVCRFEDALPLLEVRAKRRLPERAKSIIVILFGYYVGEYPNRNISRYALMDDYHTIIRATLEELAKELQNMYNSDVFIPFVDSSPVAEVRAASLAGLGDTGMNGQLLNETYGSYCFIGEIVTTADFPAAGRKAKPLCTHCGRCAAACPTGALSHEGFDREKCRSHITQKKGELTEWEREQIRAGGFVWGCDLCTDACPVNRNARRSPVVAFQRDIAPVVGEDNLGKLCESKAYGWRGETVLRRNLRILRGEE</sequence>
<dbReference type="GO" id="GO:0008616">
    <property type="term" value="P:tRNA queuosine(34) biosynthetic process"/>
    <property type="evidence" value="ECO:0007669"/>
    <property type="project" value="UniProtKB-KW"/>
</dbReference>
<dbReference type="Proteomes" id="UP000276301">
    <property type="component" value="Unassembled WGS sequence"/>
</dbReference>
<evidence type="ECO:0000256" key="7">
    <source>
        <dbReference type="ARBA" id="ARBA00023004"/>
    </source>
</evidence>
<dbReference type="SUPFAM" id="SSF46548">
    <property type="entry name" value="alpha-helical ferredoxin"/>
    <property type="match status" value="1"/>
</dbReference>
<comment type="caution">
    <text evidence="10">The sequence shown here is derived from an EMBL/GenBank/DDBJ whole genome shotgun (WGS) entry which is preliminary data.</text>
</comment>
<keyword evidence="5" id="KW-0671">Queuosine biosynthesis</keyword>
<evidence type="ECO:0000256" key="8">
    <source>
        <dbReference type="ARBA" id="ARBA00023014"/>
    </source>
</evidence>
<keyword evidence="2" id="KW-0963">Cytoplasm</keyword>
<dbReference type="Gene3D" id="3.30.70.20">
    <property type="match status" value="1"/>
</dbReference>
<evidence type="ECO:0000256" key="2">
    <source>
        <dbReference type="ARBA" id="ARBA00022490"/>
    </source>
</evidence>
<evidence type="ECO:0000256" key="4">
    <source>
        <dbReference type="ARBA" id="ARBA00022723"/>
    </source>
</evidence>
<protein>
    <submittedName>
        <fullName evidence="10">Epoxyqueuosine reductase</fullName>
    </submittedName>
</protein>
<evidence type="ECO:0000256" key="3">
    <source>
        <dbReference type="ARBA" id="ARBA00022694"/>
    </source>
</evidence>
<organism evidence="10 11">
    <name type="scientific">Anaerotruncus massiliensis</name>
    <name type="common">ex Liu et al. 2021</name>
    <dbReference type="NCBI Taxonomy" id="2321404"/>
    <lineage>
        <taxon>Bacteria</taxon>
        <taxon>Bacillati</taxon>
        <taxon>Bacillota</taxon>
        <taxon>Clostridia</taxon>
        <taxon>Eubacteriales</taxon>
        <taxon>Oscillospiraceae</taxon>
        <taxon>Anaerotruncus</taxon>
    </lineage>
</organism>
<evidence type="ECO:0000256" key="6">
    <source>
        <dbReference type="ARBA" id="ARBA00023002"/>
    </source>
</evidence>
<dbReference type="InterPro" id="IPR004453">
    <property type="entry name" value="QueG"/>
</dbReference>
<dbReference type="PANTHER" id="PTHR30002:SF4">
    <property type="entry name" value="EPOXYQUEUOSINE REDUCTASE"/>
    <property type="match status" value="1"/>
</dbReference>
<evidence type="ECO:0000313" key="10">
    <source>
        <dbReference type="EMBL" id="RLL09725.1"/>
    </source>
</evidence>
<proteinExistence type="predicted"/>
<dbReference type="GO" id="GO:0052693">
    <property type="term" value="F:epoxyqueuosine reductase activity"/>
    <property type="evidence" value="ECO:0007669"/>
    <property type="project" value="TreeGrafter"/>
</dbReference>
<evidence type="ECO:0000313" key="11">
    <source>
        <dbReference type="Proteomes" id="UP000276301"/>
    </source>
</evidence>
<dbReference type="Pfam" id="PF08331">
    <property type="entry name" value="QueG_DUF1730"/>
    <property type="match status" value="1"/>
</dbReference>
<evidence type="ECO:0000256" key="5">
    <source>
        <dbReference type="ARBA" id="ARBA00022785"/>
    </source>
</evidence>
<feature type="domain" description="4Fe-4S ferredoxin-type" evidence="9">
    <location>
        <begin position="143"/>
        <end position="173"/>
    </location>
</feature>
<keyword evidence="1" id="KW-0004">4Fe-4S</keyword>